<protein>
    <recommendedName>
        <fullName evidence="5">CDP-diacylglycerol--serine O-phosphatidyltransferase</fullName>
        <ecNumber evidence="4">2.7.8.8</ecNumber>
    </recommendedName>
    <alternativeName>
        <fullName evidence="14">Phosphatidylserine synthase</fullName>
    </alternativeName>
</protein>
<evidence type="ECO:0000256" key="13">
    <source>
        <dbReference type="ARBA" id="ARBA00023264"/>
    </source>
</evidence>
<feature type="transmembrane region" description="Helical" evidence="16">
    <location>
        <begin position="199"/>
        <end position="216"/>
    </location>
</feature>
<accession>A0A062XZX5</accession>
<dbReference type="STRING" id="1312852.EG19_05635"/>
<keyword evidence="10" id="KW-0443">Lipid metabolism</keyword>
<evidence type="ECO:0000313" key="18">
    <source>
        <dbReference type="Proteomes" id="UP000027284"/>
    </source>
</evidence>
<evidence type="ECO:0000256" key="8">
    <source>
        <dbReference type="ARBA" id="ARBA00022692"/>
    </source>
</evidence>
<dbReference type="EMBL" id="JMFG01000020">
    <property type="protein sequence ID" value="KDA53681.1"/>
    <property type="molecule type" value="Genomic_DNA"/>
</dbReference>
<feature type="transmembrane region" description="Helical" evidence="16">
    <location>
        <begin position="164"/>
        <end position="187"/>
    </location>
</feature>
<dbReference type="PROSITE" id="PS00379">
    <property type="entry name" value="CDP_ALCOHOL_P_TRANSF"/>
    <property type="match status" value="1"/>
</dbReference>
<evidence type="ECO:0000256" key="2">
    <source>
        <dbReference type="ARBA" id="ARBA00004127"/>
    </source>
</evidence>
<keyword evidence="9 16" id="KW-1133">Transmembrane helix</keyword>
<dbReference type="GO" id="GO:0012505">
    <property type="term" value="C:endomembrane system"/>
    <property type="evidence" value="ECO:0007669"/>
    <property type="project" value="UniProtKB-SubCell"/>
</dbReference>
<comment type="similarity">
    <text evidence="3 15">Belongs to the CDP-alcohol phosphatidyltransferase class-I family.</text>
</comment>
<dbReference type="PANTHER" id="PTHR14269:SF61">
    <property type="entry name" value="CDP-DIACYLGLYCEROL--SERINE O-PHOSPHATIDYLTRANSFERASE"/>
    <property type="match status" value="1"/>
</dbReference>
<dbReference type="GO" id="GO:0008654">
    <property type="term" value="P:phospholipid biosynthetic process"/>
    <property type="evidence" value="ECO:0007669"/>
    <property type="project" value="UniProtKB-KW"/>
</dbReference>
<evidence type="ECO:0000313" key="17">
    <source>
        <dbReference type="EMBL" id="KDA53681.1"/>
    </source>
</evidence>
<proteinExistence type="inferred from homology"/>
<keyword evidence="18" id="KW-1185">Reference proteome</keyword>
<evidence type="ECO:0000256" key="5">
    <source>
        <dbReference type="ARBA" id="ARBA00017171"/>
    </source>
</evidence>
<evidence type="ECO:0000256" key="3">
    <source>
        <dbReference type="ARBA" id="ARBA00010441"/>
    </source>
</evidence>
<comment type="catalytic activity">
    <reaction evidence="1">
        <text>a CDP-1,2-diacyl-sn-glycerol + L-serine = a 1,2-diacyl-sn-glycero-3-phospho-L-serine + CMP + H(+)</text>
        <dbReference type="Rhea" id="RHEA:16913"/>
        <dbReference type="ChEBI" id="CHEBI:15378"/>
        <dbReference type="ChEBI" id="CHEBI:33384"/>
        <dbReference type="ChEBI" id="CHEBI:57262"/>
        <dbReference type="ChEBI" id="CHEBI:58332"/>
        <dbReference type="ChEBI" id="CHEBI:60377"/>
        <dbReference type="EC" id="2.7.8.8"/>
    </reaction>
</comment>
<feature type="transmembrane region" description="Helical" evidence="16">
    <location>
        <begin position="137"/>
        <end position="158"/>
    </location>
</feature>
<evidence type="ECO:0000256" key="14">
    <source>
        <dbReference type="ARBA" id="ARBA00032361"/>
    </source>
</evidence>
<dbReference type="NCBIfam" id="TIGR00473">
    <property type="entry name" value="pssA"/>
    <property type="match status" value="1"/>
</dbReference>
<comment type="caution">
    <text evidence="17">The sequence shown here is derived from an EMBL/GenBank/DDBJ whole genome shotgun (WGS) entry which is preliminary data.</text>
</comment>
<dbReference type="OrthoDB" id="9777147at2"/>
<dbReference type="InterPro" id="IPR043130">
    <property type="entry name" value="CDP-OH_PTrfase_TM_dom"/>
</dbReference>
<evidence type="ECO:0000256" key="7">
    <source>
        <dbReference type="ARBA" id="ARBA00022679"/>
    </source>
</evidence>
<name>A0A062XZX5_9BACT</name>
<comment type="subcellular location">
    <subcellularLocation>
        <location evidence="2">Endomembrane system</location>
        <topology evidence="2">Multi-pass membrane protein</topology>
    </subcellularLocation>
</comment>
<dbReference type="AlphaFoldDB" id="A0A062XZX5"/>
<evidence type="ECO:0000256" key="4">
    <source>
        <dbReference type="ARBA" id="ARBA00013174"/>
    </source>
</evidence>
<keyword evidence="8 16" id="KW-0812">Transmembrane</keyword>
<evidence type="ECO:0000256" key="9">
    <source>
        <dbReference type="ARBA" id="ARBA00022989"/>
    </source>
</evidence>
<evidence type="ECO:0000256" key="1">
    <source>
        <dbReference type="ARBA" id="ARBA00000287"/>
    </source>
</evidence>
<evidence type="ECO:0000256" key="6">
    <source>
        <dbReference type="ARBA" id="ARBA00022516"/>
    </source>
</evidence>
<keyword evidence="13" id="KW-1208">Phospholipid metabolism</keyword>
<reference evidence="17 18" key="1">
    <citation type="submission" date="2014-04" db="EMBL/GenBank/DDBJ databases">
        <title>The Genome Sequence of Thermoanaerobaculum aquaticum MP-01, The First Cultivated Group 23 Acidobacterium.</title>
        <authorList>
            <person name="Stamps B.W."/>
            <person name="Losey N.A."/>
            <person name="Lawson P.A."/>
            <person name="Stevenson B.S."/>
        </authorList>
    </citation>
    <scope>NUCLEOTIDE SEQUENCE [LARGE SCALE GENOMIC DNA]</scope>
    <source>
        <strain evidence="17 18">MP-01</strain>
    </source>
</reference>
<organism evidence="17 18">
    <name type="scientific">Thermoanaerobaculum aquaticum</name>
    <dbReference type="NCBI Taxonomy" id="1312852"/>
    <lineage>
        <taxon>Bacteria</taxon>
        <taxon>Pseudomonadati</taxon>
        <taxon>Acidobacteriota</taxon>
        <taxon>Thermoanaerobaculia</taxon>
        <taxon>Thermoanaerobaculales</taxon>
        <taxon>Thermoanaerobaculaceae</taxon>
        <taxon>Thermoanaerobaculum</taxon>
    </lineage>
</organism>
<dbReference type="Pfam" id="PF01066">
    <property type="entry name" value="CDP-OH_P_transf"/>
    <property type="match status" value="1"/>
</dbReference>
<evidence type="ECO:0000256" key="11">
    <source>
        <dbReference type="ARBA" id="ARBA00023136"/>
    </source>
</evidence>
<dbReference type="InterPro" id="IPR004533">
    <property type="entry name" value="CDP-diaglyc--ser_O-PTrfase"/>
</dbReference>
<dbReference type="RefSeq" id="WP_053335126.1">
    <property type="nucleotide sequence ID" value="NZ_JMFG01000020.1"/>
</dbReference>
<evidence type="ECO:0000256" key="15">
    <source>
        <dbReference type="RuleBase" id="RU003750"/>
    </source>
</evidence>
<keyword evidence="6" id="KW-0444">Lipid biosynthesis</keyword>
<evidence type="ECO:0000256" key="16">
    <source>
        <dbReference type="SAM" id="Phobius"/>
    </source>
</evidence>
<dbReference type="InterPro" id="IPR048254">
    <property type="entry name" value="CDP_ALCOHOL_P_TRANSF_CS"/>
</dbReference>
<dbReference type="Gene3D" id="1.20.120.1760">
    <property type="match status" value="1"/>
</dbReference>
<dbReference type="GO" id="GO:0016020">
    <property type="term" value="C:membrane"/>
    <property type="evidence" value="ECO:0007669"/>
    <property type="project" value="InterPro"/>
</dbReference>
<keyword evidence="11 16" id="KW-0472">Membrane</keyword>
<sequence length="260" mass="28269">MRLRRPKRPSRESFRRGIFLLPSLFTVGNMLAGFASILHSIGGRLEQAGWLIFLAGILDGLDGRIARLTKSTSEFGKEYDSLADVVSFGVAPAVLAFQWGLSGMGRLGWVAAFLFVVAGSVRLARFNVRADHGDRRYFVGLPIPGGAGAVTLLVLIAPEPVLTPTGSLLVCLFVLTVALLMVSTIRYRSFKDLDLRQRWPAKAFFFIAAVLSLVAFSPLPAMGVMLGIYLLSGPVGWLLHRLRRERTASPPKEVSVGEGS</sequence>
<gene>
    <name evidence="17" type="ORF">EG19_05635</name>
</gene>
<dbReference type="EC" id="2.7.8.8" evidence="4"/>
<dbReference type="Proteomes" id="UP000027284">
    <property type="component" value="Unassembled WGS sequence"/>
</dbReference>
<dbReference type="GO" id="GO:0003882">
    <property type="term" value="F:CDP-diacylglycerol-serine O-phosphatidyltransferase activity"/>
    <property type="evidence" value="ECO:0007669"/>
    <property type="project" value="UniProtKB-EC"/>
</dbReference>
<keyword evidence="12" id="KW-0594">Phospholipid biosynthesis</keyword>
<dbReference type="InterPro" id="IPR050324">
    <property type="entry name" value="CDP-alcohol_PTase-I"/>
</dbReference>
<dbReference type="InterPro" id="IPR000462">
    <property type="entry name" value="CDP-OH_P_trans"/>
</dbReference>
<feature type="transmembrane region" description="Helical" evidence="16">
    <location>
        <begin position="107"/>
        <end position="125"/>
    </location>
</feature>
<keyword evidence="7 15" id="KW-0808">Transferase</keyword>
<evidence type="ECO:0000256" key="10">
    <source>
        <dbReference type="ARBA" id="ARBA00023098"/>
    </source>
</evidence>
<evidence type="ECO:0000256" key="12">
    <source>
        <dbReference type="ARBA" id="ARBA00023209"/>
    </source>
</evidence>
<dbReference type="PANTHER" id="PTHR14269">
    <property type="entry name" value="CDP-DIACYLGLYCEROL--GLYCEROL-3-PHOSPHATE 3-PHOSPHATIDYLTRANSFERASE-RELATED"/>
    <property type="match status" value="1"/>
</dbReference>
<feature type="transmembrane region" description="Helical" evidence="16">
    <location>
        <begin position="20"/>
        <end position="42"/>
    </location>
</feature>